<gene>
    <name evidence="2" type="ORF">CA834_05710</name>
</gene>
<proteinExistence type="predicted"/>
<keyword evidence="3" id="KW-1185">Reference proteome</keyword>
<organism evidence="2 3">
    <name type="scientific">Winogradskyella aurantia</name>
    <dbReference type="NCBI Taxonomy" id="1915063"/>
    <lineage>
        <taxon>Bacteria</taxon>
        <taxon>Pseudomonadati</taxon>
        <taxon>Bacteroidota</taxon>
        <taxon>Flavobacteriia</taxon>
        <taxon>Flavobacteriales</taxon>
        <taxon>Flavobacteriaceae</taxon>
        <taxon>Winogradskyella</taxon>
    </lineage>
</organism>
<keyword evidence="1" id="KW-0472">Membrane</keyword>
<protein>
    <recommendedName>
        <fullName evidence="4">DoxX family protein</fullName>
    </recommendedName>
</protein>
<dbReference type="AlphaFoldDB" id="A0A265UXS1"/>
<evidence type="ECO:0008006" key="4">
    <source>
        <dbReference type="Google" id="ProtNLM"/>
    </source>
</evidence>
<keyword evidence="1" id="KW-0812">Transmembrane</keyword>
<feature type="transmembrane region" description="Helical" evidence="1">
    <location>
        <begin position="117"/>
        <end position="136"/>
    </location>
</feature>
<comment type="caution">
    <text evidence="2">The sequence shown here is derived from an EMBL/GenBank/DDBJ whole genome shotgun (WGS) entry which is preliminary data.</text>
</comment>
<name>A0A265UXS1_9FLAO</name>
<accession>A0A265UXS1</accession>
<feature type="transmembrane region" description="Helical" evidence="1">
    <location>
        <begin position="214"/>
        <end position="232"/>
    </location>
</feature>
<reference evidence="2 3" key="1">
    <citation type="submission" date="2017-05" db="EMBL/GenBank/DDBJ databases">
        <title>The draft genome sequence of Idiomarina salinarum WNB302.</title>
        <authorList>
            <person name="Sun Y."/>
            <person name="Chen B."/>
            <person name="Du Z."/>
        </authorList>
    </citation>
    <scope>NUCLEOTIDE SEQUENCE [LARGE SCALE GENOMIC DNA]</scope>
    <source>
        <strain evidence="2 3">WNB302</strain>
    </source>
</reference>
<dbReference type="RefSeq" id="WP_094967702.1">
    <property type="nucleotide sequence ID" value="NZ_NGJN01000002.1"/>
</dbReference>
<keyword evidence="1" id="KW-1133">Transmembrane helix</keyword>
<feature type="transmembrane region" description="Helical" evidence="1">
    <location>
        <begin position="156"/>
        <end position="180"/>
    </location>
</feature>
<dbReference type="EMBL" id="NGJN01000002">
    <property type="protein sequence ID" value="OZV70113.1"/>
    <property type="molecule type" value="Genomic_DNA"/>
</dbReference>
<feature type="transmembrane region" description="Helical" evidence="1">
    <location>
        <begin position="17"/>
        <end position="37"/>
    </location>
</feature>
<dbReference type="OrthoDB" id="102112at2"/>
<evidence type="ECO:0000313" key="2">
    <source>
        <dbReference type="EMBL" id="OZV70113.1"/>
    </source>
</evidence>
<feature type="transmembrane region" description="Helical" evidence="1">
    <location>
        <begin position="77"/>
        <end position="97"/>
    </location>
</feature>
<feature type="transmembrane region" description="Helical" evidence="1">
    <location>
        <begin position="263"/>
        <end position="282"/>
    </location>
</feature>
<evidence type="ECO:0000256" key="1">
    <source>
        <dbReference type="SAM" id="Phobius"/>
    </source>
</evidence>
<dbReference type="Proteomes" id="UP000216840">
    <property type="component" value="Unassembled WGS sequence"/>
</dbReference>
<feature type="transmembrane region" description="Helical" evidence="1">
    <location>
        <begin position="187"/>
        <end position="208"/>
    </location>
</feature>
<sequence length="427" mass="49596">MTTNAVKEWNRLKKFTILFFSAFFALEIIPSFINFFIRSTDGYYYPSFFVQNYILRLHDIPKWTHQVSRGGDTLDDWIQHLAYIIIAIIVALIFLVVDKRKNYSQLLLWTKIGIRYFLGPVMFLYGVNKLFLNQMVYPKLSYFYTPLGDFYPMDLVWTFVGYSATYQFIGGLLEFIAGILIMFRRTLVLGLLLFVGVMSQILMYNYFYGVGVKTFSTLLMIMGLFLLVKYIPKLIDFLLLGKSSTIEVSELTIKTPWKKKARLLLKYGFIVFALIFIVQRNYDLYNRLNSYSPIAIEGAYDVYSFKVNGTENTNYFDTERWNQIVVNKSLDGKSSDGHVSLGTTIRQLAHFEIDSLNQLTVTFIRDSLVVFKGVNNISGDSLVWNGKMGNDTAQFILKKNKRELPLHERPFRLINPTNGSENLRIRK</sequence>
<evidence type="ECO:0000313" key="3">
    <source>
        <dbReference type="Proteomes" id="UP000216840"/>
    </source>
</evidence>